<feature type="domain" description="Flagellar hook-length control protein-like C-terminal" evidence="2">
    <location>
        <begin position="198"/>
        <end position="265"/>
    </location>
</feature>
<keyword evidence="4" id="KW-1185">Reference proteome</keyword>
<sequence>MAIAAPAEAEGPGADFTVEQAPPEEKLEEARSDAVCADAPAPDPLQMLMEDMSGITGALREAVPQGTGNTESKVGAADRASSLPLPLSEPPLEARIGGVSADQAQTGATAETPGRFSPADLPDLAPDMPVEGAAIDPAPGGMSPPETDAMLTDSATPPPATTHGATAVPTEARAARAAVVPVARQIAEAVVTARDDLVEIALAPEELGKIRMVVTGPDHNPHVTVWVERPEVLDQLRRNAAVLQECLGDAGMPDATFEFQGDTPSDSRRGQAAAPDAPSLALEAAEPARSIQVAWTPLAVPARLDIRI</sequence>
<feature type="region of interest" description="Disordered" evidence="1">
    <location>
        <begin position="1"/>
        <end position="45"/>
    </location>
</feature>
<feature type="compositionally biased region" description="Basic and acidic residues" evidence="1">
    <location>
        <begin position="23"/>
        <end position="32"/>
    </location>
</feature>
<evidence type="ECO:0000313" key="4">
    <source>
        <dbReference type="Proteomes" id="UP001595539"/>
    </source>
</evidence>
<dbReference type="Proteomes" id="UP001595539">
    <property type="component" value="Unassembled WGS sequence"/>
</dbReference>
<organism evidence="3 4">
    <name type="scientific">Paracoccus angustae</name>
    <dbReference type="NCBI Taxonomy" id="1671480"/>
    <lineage>
        <taxon>Bacteria</taxon>
        <taxon>Pseudomonadati</taxon>
        <taxon>Pseudomonadota</taxon>
        <taxon>Alphaproteobacteria</taxon>
        <taxon>Rhodobacterales</taxon>
        <taxon>Paracoccaceae</taxon>
        <taxon>Paracoccus</taxon>
    </lineage>
</organism>
<keyword evidence="3" id="KW-0969">Cilium</keyword>
<dbReference type="Pfam" id="PF02120">
    <property type="entry name" value="Flg_hook"/>
    <property type="match status" value="1"/>
</dbReference>
<evidence type="ECO:0000313" key="3">
    <source>
        <dbReference type="EMBL" id="MFC3628797.1"/>
    </source>
</evidence>
<evidence type="ECO:0000256" key="1">
    <source>
        <dbReference type="SAM" id="MobiDB-lite"/>
    </source>
</evidence>
<reference evidence="4" key="1">
    <citation type="journal article" date="2019" name="Int. J. Syst. Evol. Microbiol.">
        <title>The Global Catalogue of Microorganisms (GCM) 10K type strain sequencing project: providing services to taxonomists for standard genome sequencing and annotation.</title>
        <authorList>
            <consortium name="The Broad Institute Genomics Platform"/>
            <consortium name="The Broad Institute Genome Sequencing Center for Infectious Disease"/>
            <person name="Wu L."/>
            <person name="Ma J."/>
        </authorList>
    </citation>
    <scope>NUCLEOTIDE SEQUENCE [LARGE SCALE GENOMIC DNA]</scope>
    <source>
        <strain evidence="4">KCTC 42473</strain>
    </source>
</reference>
<dbReference type="InterPro" id="IPR038610">
    <property type="entry name" value="FliK-like_C_sf"/>
</dbReference>
<dbReference type="InterPro" id="IPR021136">
    <property type="entry name" value="Flagellar_hook_control-like_C"/>
</dbReference>
<dbReference type="Gene3D" id="3.30.750.140">
    <property type="match status" value="1"/>
</dbReference>
<name>A0ABV7U191_9RHOB</name>
<accession>A0ABV7U191</accession>
<evidence type="ECO:0000259" key="2">
    <source>
        <dbReference type="Pfam" id="PF02120"/>
    </source>
</evidence>
<protein>
    <submittedName>
        <fullName evidence="3">Flagellar hook-length control protein FliK</fullName>
    </submittedName>
</protein>
<comment type="caution">
    <text evidence="3">The sequence shown here is derived from an EMBL/GenBank/DDBJ whole genome shotgun (WGS) entry which is preliminary data.</text>
</comment>
<keyword evidence="3" id="KW-0966">Cell projection</keyword>
<dbReference type="RefSeq" id="WP_377759866.1">
    <property type="nucleotide sequence ID" value="NZ_JBHRXY010000002.1"/>
</dbReference>
<dbReference type="EMBL" id="JBHRXY010000002">
    <property type="protein sequence ID" value="MFC3628797.1"/>
    <property type="molecule type" value="Genomic_DNA"/>
</dbReference>
<feature type="compositionally biased region" description="Low complexity" evidence="1">
    <location>
        <begin position="1"/>
        <end position="14"/>
    </location>
</feature>
<gene>
    <name evidence="3" type="ORF">ACFOM8_04995</name>
</gene>
<feature type="region of interest" description="Disordered" evidence="1">
    <location>
        <begin position="102"/>
        <end position="125"/>
    </location>
</feature>
<keyword evidence="3" id="KW-0282">Flagellum</keyword>
<proteinExistence type="predicted"/>
<feature type="region of interest" description="Disordered" evidence="1">
    <location>
        <begin position="61"/>
        <end position="85"/>
    </location>
</feature>